<keyword evidence="11 19" id="KW-1133">Transmembrane helix</keyword>
<evidence type="ECO:0000256" key="4">
    <source>
        <dbReference type="ARBA" id="ARBA00022527"/>
    </source>
</evidence>
<evidence type="ECO:0000256" key="20">
    <source>
        <dbReference type="SAM" id="SignalP"/>
    </source>
</evidence>
<feature type="transmembrane region" description="Helical" evidence="19">
    <location>
        <begin position="228"/>
        <end position="251"/>
    </location>
</feature>
<evidence type="ECO:0000256" key="18">
    <source>
        <dbReference type="PROSITE-ProRule" id="PRU10141"/>
    </source>
</evidence>
<evidence type="ECO:0000256" key="12">
    <source>
        <dbReference type="ARBA" id="ARBA00023136"/>
    </source>
</evidence>
<dbReference type="PROSITE" id="PS50011">
    <property type="entry name" value="PROTEIN_KINASE_DOM"/>
    <property type="match status" value="1"/>
</dbReference>
<dbReference type="InterPro" id="IPR011009">
    <property type="entry name" value="Kinase-like_dom_sf"/>
</dbReference>
<keyword evidence="15" id="KW-0325">Glycoprotein</keyword>
<accession>A0A1S3UDF5</accession>
<evidence type="ECO:0000256" key="2">
    <source>
        <dbReference type="ARBA" id="ARBA00012513"/>
    </source>
</evidence>
<keyword evidence="13" id="KW-1015">Disulfide bond</keyword>
<evidence type="ECO:0000256" key="10">
    <source>
        <dbReference type="ARBA" id="ARBA00022840"/>
    </source>
</evidence>
<dbReference type="PANTHER" id="PTHR46204:SF12">
    <property type="entry name" value="LYSM RECEPTOR KINASE K1B"/>
    <property type="match status" value="1"/>
</dbReference>
<feature type="domain" description="Protein kinase" evidence="21">
    <location>
        <begin position="312"/>
        <end position="585"/>
    </location>
</feature>
<sequence length="610" mass="67262">MENRFRLSVFFMLWASMVHSAESECKRDCDLALASYNLTGGDLTYVSKLMKSEVVSKPEDILPYNSETIKNKDQVQAFTRVNVPFPCDCIGDFLGHIFKYDVVSGDTYMSIATQNYSDLTTVQLLQSFNSYSPTGLPDTATLDVYVNCSCGNSDISKDYGLFITYPLRPEDSLQSIAKETGIESDLLLKYNPGVNFSQGSGLVYIPGKDQNGGYVPLHQSTGGLELRVIAGISAGVVTAFLLLAFCGYVTYYRRKKVWKRNLLTDEFMMNSARVMNDEASGVPDAEIGTNTISVDNSAEFSYEELANATNNFSLASKIGQGGFGEVYYAELNGEKAAVKKMDMQATREFLAELKVLTRVHHLNLVRLIGYCIESSLFLVYEYIENGNLGQHLRRSDFDPLPWSARVQIALDSARGLQYIHEHTVPVYIHRDIKSENILIDRKLCAKVADFGLTKLIDVGSSSLLTANMKGTFGYMPPEYAYGNVSPKIDVYAFGVVLYELISAKEALITGGVHGAQLKGLVSLFDAAFDQQDPTEGLKKLVDPRLGDNYPIDSVCKMALLAKACTESDPQQRPNMSSVVVTLTALTSNSEDWDIASIIENPALANLMSGK</sequence>
<feature type="signal peptide" evidence="20">
    <location>
        <begin position="1"/>
        <end position="23"/>
    </location>
</feature>
<organism evidence="22 23">
    <name type="scientific">Vigna radiata var. radiata</name>
    <name type="common">Mung bean</name>
    <name type="synonym">Phaseolus aureus</name>
    <dbReference type="NCBI Taxonomy" id="3916"/>
    <lineage>
        <taxon>Eukaryota</taxon>
        <taxon>Viridiplantae</taxon>
        <taxon>Streptophyta</taxon>
        <taxon>Embryophyta</taxon>
        <taxon>Tracheophyta</taxon>
        <taxon>Spermatophyta</taxon>
        <taxon>Magnoliopsida</taxon>
        <taxon>eudicotyledons</taxon>
        <taxon>Gunneridae</taxon>
        <taxon>Pentapetalae</taxon>
        <taxon>rosids</taxon>
        <taxon>fabids</taxon>
        <taxon>Fabales</taxon>
        <taxon>Fabaceae</taxon>
        <taxon>Papilionoideae</taxon>
        <taxon>50 kb inversion clade</taxon>
        <taxon>NPAAA clade</taxon>
        <taxon>indigoferoid/millettioid clade</taxon>
        <taxon>Phaseoleae</taxon>
        <taxon>Vigna</taxon>
    </lineage>
</organism>
<evidence type="ECO:0000256" key="13">
    <source>
        <dbReference type="ARBA" id="ARBA00023157"/>
    </source>
</evidence>
<keyword evidence="14 23" id="KW-0675">Receptor</keyword>
<dbReference type="FunFam" id="3.30.200.20:FF:000468">
    <property type="entry name" value="LysM receptor kinase 2"/>
    <property type="match status" value="1"/>
</dbReference>
<dbReference type="PROSITE" id="PS00108">
    <property type="entry name" value="PROTEIN_KINASE_ST"/>
    <property type="match status" value="1"/>
</dbReference>
<dbReference type="GO" id="GO:0009617">
    <property type="term" value="P:response to bacterium"/>
    <property type="evidence" value="ECO:0007669"/>
    <property type="project" value="UniProtKB-ARBA"/>
</dbReference>
<keyword evidence="10 18" id="KW-0067">ATP-binding</keyword>
<dbReference type="GO" id="GO:0004674">
    <property type="term" value="F:protein serine/threonine kinase activity"/>
    <property type="evidence" value="ECO:0007669"/>
    <property type="project" value="UniProtKB-KW"/>
</dbReference>
<dbReference type="KEGG" id="vra:106764298"/>
<evidence type="ECO:0000256" key="17">
    <source>
        <dbReference type="ARBA" id="ARBA00048679"/>
    </source>
</evidence>
<evidence type="ECO:0000313" key="23">
    <source>
        <dbReference type="RefSeq" id="XP_014504058.1"/>
    </source>
</evidence>
<feature type="binding site" evidence="18">
    <location>
        <position position="340"/>
    </location>
    <ligand>
        <name>ATP</name>
        <dbReference type="ChEBI" id="CHEBI:30616"/>
    </ligand>
</feature>
<dbReference type="InterPro" id="IPR000719">
    <property type="entry name" value="Prot_kinase_dom"/>
</dbReference>
<evidence type="ECO:0000256" key="11">
    <source>
        <dbReference type="ARBA" id="ARBA00022989"/>
    </source>
</evidence>
<comment type="subcellular location">
    <subcellularLocation>
        <location evidence="1">Cell membrane</location>
        <topology evidence="1">Single-pass membrane protein</topology>
    </subcellularLocation>
</comment>
<dbReference type="SUPFAM" id="SSF56112">
    <property type="entry name" value="Protein kinase-like (PK-like)"/>
    <property type="match status" value="1"/>
</dbReference>
<dbReference type="EC" id="2.7.11.1" evidence="2"/>
<dbReference type="STRING" id="3916.A0A1S3UDF5"/>
<evidence type="ECO:0000256" key="3">
    <source>
        <dbReference type="ARBA" id="ARBA00022475"/>
    </source>
</evidence>
<evidence type="ECO:0000256" key="14">
    <source>
        <dbReference type="ARBA" id="ARBA00023170"/>
    </source>
</evidence>
<dbReference type="FunFam" id="1.10.510.10:FF:000468">
    <property type="entry name" value="PTI1-like tyrosine-protein kinase 3"/>
    <property type="match status" value="1"/>
</dbReference>
<dbReference type="OrthoDB" id="4062651at2759"/>
<proteinExistence type="predicted"/>
<dbReference type="InterPro" id="IPR044812">
    <property type="entry name" value="CERK1/LYK3-like"/>
</dbReference>
<reference evidence="22" key="1">
    <citation type="journal article" date="2014" name="Nat. Commun.">
        <title>Genome sequence of mungbean and insights into evolution within Vigna species.</title>
        <authorList>
            <person name="Kang Y.J."/>
            <person name="Kim S.K."/>
            <person name="Kim M.Y."/>
            <person name="Lestari P."/>
            <person name="Kim K.H."/>
            <person name="Ha B.K."/>
            <person name="Jun T.H."/>
            <person name="Hwang W.J."/>
            <person name="Lee T."/>
            <person name="Lee J."/>
            <person name="Shim S."/>
            <person name="Yoon M.Y."/>
            <person name="Jang Y.E."/>
            <person name="Han K.S."/>
            <person name="Taeprayoon P."/>
            <person name="Yoon N."/>
            <person name="Somta P."/>
            <person name="Tanya P."/>
            <person name="Kim K.S."/>
            <person name="Gwag J.G."/>
            <person name="Moon J.K."/>
            <person name="Lee Y.H."/>
            <person name="Park B.S."/>
            <person name="Bombarely A."/>
            <person name="Doyle J.J."/>
            <person name="Jackson S.A."/>
            <person name="Schafleitner R."/>
            <person name="Srinives P."/>
            <person name="Varshney R.K."/>
            <person name="Lee S.H."/>
        </authorList>
    </citation>
    <scope>NUCLEOTIDE SEQUENCE [LARGE SCALE GENOMIC DNA]</scope>
    <source>
        <strain evidence="22">cv. VC1973A</strain>
    </source>
</reference>
<evidence type="ECO:0000256" key="19">
    <source>
        <dbReference type="SAM" id="Phobius"/>
    </source>
</evidence>
<evidence type="ECO:0000256" key="5">
    <source>
        <dbReference type="ARBA" id="ARBA00022679"/>
    </source>
</evidence>
<evidence type="ECO:0000313" key="22">
    <source>
        <dbReference type="Proteomes" id="UP000087766"/>
    </source>
</evidence>
<gene>
    <name evidence="23" type="primary">LOC106764298</name>
</gene>
<comment type="catalytic activity">
    <reaction evidence="16">
        <text>L-threonyl-[protein] + ATP = O-phospho-L-threonyl-[protein] + ADP + H(+)</text>
        <dbReference type="Rhea" id="RHEA:46608"/>
        <dbReference type="Rhea" id="RHEA-COMP:11060"/>
        <dbReference type="Rhea" id="RHEA-COMP:11605"/>
        <dbReference type="ChEBI" id="CHEBI:15378"/>
        <dbReference type="ChEBI" id="CHEBI:30013"/>
        <dbReference type="ChEBI" id="CHEBI:30616"/>
        <dbReference type="ChEBI" id="CHEBI:61977"/>
        <dbReference type="ChEBI" id="CHEBI:456216"/>
        <dbReference type="EC" id="2.7.11.1"/>
    </reaction>
</comment>
<evidence type="ECO:0000256" key="6">
    <source>
        <dbReference type="ARBA" id="ARBA00022692"/>
    </source>
</evidence>
<keyword evidence="6 19" id="KW-0812">Transmembrane</keyword>
<dbReference type="InterPro" id="IPR001245">
    <property type="entry name" value="Ser-Thr/Tyr_kinase_cat_dom"/>
</dbReference>
<dbReference type="SMART" id="SM00220">
    <property type="entry name" value="S_TKc"/>
    <property type="match status" value="1"/>
</dbReference>
<dbReference type="Pfam" id="PF07714">
    <property type="entry name" value="PK_Tyr_Ser-Thr"/>
    <property type="match status" value="1"/>
</dbReference>
<keyword evidence="8 18" id="KW-0547">Nucleotide-binding</keyword>
<dbReference type="InterPro" id="IPR057097">
    <property type="entry name" value="LysM_RLK3/10"/>
</dbReference>
<dbReference type="InterPro" id="IPR056562">
    <property type="entry name" value="LysM2_CERK1_LYK3_4_5"/>
</dbReference>
<evidence type="ECO:0000256" key="16">
    <source>
        <dbReference type="ARBA" id="ARBA00047899"/>
    </source>
</evidence>
<evidence type="ECO:0000256" key="1">
    <source>
        <dbReference type="ARBA" id="ARBA00004162"/>
    </source>
</evidence>
<dbReference type="GO" id="GO:0019199">
    <property type="term" value="F:transmembrane receptor protein kinase activity"/>
    <property type="evidence" value="ECO:0007669"/>
    <property type="project" value="InterPro"/>
</dbReference>
<evidence type="ECO:0000256" key="9">
    <source>
        <dbReference type="ARBA" id="ARBA00022777"/>
    </source>
</evidence>
<dbReference type="RefSeq" id="XP_014504058.1">
    <property type="nucleotide sequence ID" value="XM_014648572.2"/>
</dbReference>
<dbReference type="PANTHER" id="PTHR46204">
    <property type="entry name" value="CHITIN ELICITOR RECEPTOR KINASE 1-RELATED"/>
    <property type="match status" value="1"/>
</dbReference>
<reference evidence="23" key="2">
    <citation type="submission" date="2025-08" db="UniProtKB">
        <authorList>
            <consortium name="RefSeq"/>
        </authorList>
    </citation>
    <scope>IDENTIFICATION</scope>
    <source>
        <tissue evidence="23">Leaf</tissue>
    </source>
</reference>
<feature type="chain" id="PRO_5010259249" description="non-specific serine/threonine protein kinase" evidence="20">
    <location>
        <begin position="24"/>
        <end position="610"/>
    </location>
</feature>
<keyword evidence="3" id="KW-1003">Cell membrane</keyword>
<comment type="catalytic activity">
    <reaction evidence="17">
        <text>L-seryl-[protein] + ATP = O-phospho-L-seryl-[protein] + ADP + H(+)</text>
        <dbReference type="Rhea" id="RHEA:17989"/>
        <dbReference type="Rhea" id="RHEA-COMP:9863"/>
        <dbReference type="Rhea" id="RHEA-COMP:11604"/>
        <dbReference type="ChEBI" id="CHEBI:15378"/>
        <dbReference type="ChEBI" id="CHEBI:29999"/>
        <dbReference type="ChEBI" id="CHEBI:30616"/>
        <dbReference type="ChEBI" id="CHEBI:83421"/>
        <dbReference type="ChEBI" id="CHEBI:456216"/>
        <dbReference type="EC" id="2.7.11.1"/>
    </reaction>
</comment>
<evidence type="ECO:0000259" key="21">
    <source>
        <dbReference type="PROSITE" id="PS50011"/>
    </source>
</evidence>
<dbReference type="Pfam" id="PF23577">
    <property type="entry name" value="LysM_RLK"/>
    <property type="match status" value="1"/>
</dbReference>
<dbReference type="GeneID" id="106764298"/>
<evidence type="ECO:0000256" key="7">
    <source>
        <dbReference type="ARBA" id="ARBA00022729"/>
    </source>
</evidence>
<dbReference type="AlphaFoldDB" id="A0A1S3UDF5"/>
<dbReference type="Gene3D" id="3.30.200.20">
    <property type="entry name" value="Phosphorylase Kinase, domain 1"/>
    <property type="match status" value="1"/>
</dbReference>
<dbReference type="InterPro" id="IPR008271">
    <property type="entry name" value="Ser/Thr_kinase_AS"/>
</dbReference>
<keyword evidence="22" id="KW-1185">Reference proteome</keyword>
<dbReference type="Gene3D" id="1.10.510.10">
    <property type="entry name" value="Transferase(Phosphotransferase) domain 1"/>
    <property type="match status" value="1"/>
</dbReference>
<keyword evidence="4" id="KW-0723">Serine/threonine-protein kinase</keyword>
<dbReference type="GO" id="GO:0005524">
    <property type="term" value="F:ATP binding"/>
    <property type="evidence" value="ECO:0007669"/>
    <property type="project" value="UniProtKB-UniRule"/>
</dbReference>
<keyword evidence="7 20" id="KW-0732">Signal</keyword>
<dbReference type="GO" id="GO:0005886">
    <property type="term" value="C:plasma membrane"/>
    <property type="evidence" value="ECO:0007669"/>
    <property type="project" value="UniProtKB-SubCell"/>
</dbReference>
<dbReference type="GO" id="GO:0045087">
    <property type="term" value="P:innate immune response"/>
    <property type="evidence" value="ECO:0007669"/>
    <property type="project" value="InterPro"/>
</dbReference>
<dbReference type="Pfam" id="PF23472">
    <property type="entry name" value="LysM2_CERK1_LYK3_4_5"/>
    <property type="match status" value="1"/>
</dbReference>
<keyword evidence="12 19" id="KW-0472">Membrane</keyword>
<evidence type="ECO:0000256" key="8">
    <source>
        <dbReference type="ARBA" id="ARBA00022741"/>
    </source>
</evidence>
<name>A0A1S3UDF5_VIGRR</name>
<dbReference type="PROSITE" id="PS00107">
    <property type="entry name" value="PROTEIN_KINASE_ATP"/>
    <property type="match status" value="1"/>
</dbReference>
<keyword evidence="5" id="KW-0808">Transferase</keyword>
<dbReference type="Proteomes" id="UP000087766">
    <property type="component" value="Chromosome 6"/>
</dbReference>
<dbReference type="InterPro" id="IPR017441">
    <property type="entry name" value="Protein_kinase_ATP_BS"/>
</dbReference>
<evidence type="ECO:0000256" key="15">
    <source>
        <dbReference type="ARBA" id="ARBA00023180"/>
    </source>
</evidence>
<keyword evidence="9 23" id="KW-0418">Kinase</keyword>
<protein>
    <recommendedName>
        <fullName evidence="2">non-specific serine/threonine protein kinase</fullName>
        <ecNumber evidence="2">2.7.11.1</ecNumber>
    </recommendedName>
</protein>